<gene>
    <name evidence="1" type="ORF">SAMEA4029009_CIC11G00000004049</name>
</gene>
<organism evidence="1 2">
    <name type="scientific">Sungouiella intermedia</name>
    <dbReference type="NCBI Taxonomy" id="45354"/>
    <lineage>
        <taxon>Eukaryota</taxon>
        <taxon>Fungi</taxon>
        <taxon>Dikarya</taxon>
        <taxon>Ascomycota</taxon>
        <taxon>Saccharomycotina</taxon>
        <taxon>Pichiomycetes</taxon>
        <taxon>Metschnikowiaceae</taxon>
        <taxon>Sungouiella</taxon>
    </lineage>
</organism>
<evidence type="ECO:0000313" key="2">
    <source>
        <dbReference type="Proteomes" id="UP000182259"/>
    </source>
</evidence>
<accession>A0A1L0DDR0</accession>
<name>A0A1L0DDR0_9ASCO</name>
<reference evidence="2" key="1">
    <citation type="submission" date="2016-10" db="EMBL/GenBank/DDBJ databases">
        <authorList>
            <person name="Geijer C."/>
            <person name="Jareborg N."/>
            <person name="Dainat J."/>
        </authorList>
    </citation>
    <scope>NUCLEOTIDE SEQUENCE [LARGE SCALE GENOMIC DNA]</scope>
    <source>
        <strain evidence="2">PYCC 4715</strain>
    </source>
</reference>
<dbReference type="EMBL" id="LT635766">
    <property type="protein sequence ID" value="SGZ54048.1"/>
    <property type="molecule type" value="Genomic_DNA"/>
</dbReference>
<evidence type="ECO:0000313" key="1">
    <source>
        <dbReference type="EMBL" id="SGZ54048.1"/>
    </source>
</evidence>
<sequence>MWPTSTSRLERTDWWDKQLKSVRLLERVKTRYRSQYNANATIGNRAFRTFFADKKPRIDEVDRVYNNVKQPKTNDISCDDTSYFFRNSSRVSLQSRATNADSAKSSKSKITVDSELLIIGKKVIRISGICKGMCVPSIVAQLSGGGLEKIIYHEKENWLEVYFLSTVRATQFLNYSRDTGLFVVNGMPLVVEWSTSLEARTCESTPLPNHMIEEIELSKASRVLILSKTIPGKSEETSSKRVYPNPRANFSEEFGIEAVKWDFIAFGGIVEVSPMISPKLSVSIQFTDIRSSLLAMRSMKQKNSTLRSKYSHWSLQYGKDPAQRPCYAV</sequence>
<proteinExistence type="predicted"/>
<dbReference type="AlphaFoldDB" id="A0A1L0DDR0"/>
<dbReference type="Proteomes" id="UP000182259">
    <property type="component" value="Chromosome III"/>
</dbReference>
<protein>
    <submittedName>
        <fullName evidence="1">CIC11C00000004049</fullName>
    </submittedName>
</protein>